<proteinExistence type="predicted"/>
<name>A0ABP9U593_9MICO</name>
<keyword evidence="2" id="KW-1185">Reference proteome</keyword>
<gene>
    <name evidence="1" type="ORF">KACC15558_11110</name>
</gene>
<accession>A0ABP9U593</accession>
<sequence length="303" mass="33566">MATPEAQLVSLCTGYGAVPSRIPTIAPFLQHLPATQHAHESLSANGPIGWEHAARDLLICVTKPGGAAGFNARTARFVRACLALDGSMSSYAQRMDDLANDTEFDYPTSRNTQTKLRAQKMDELAAKLLELTKYPCSPSRVEEAIRTSLGLIEVVKAQILADADADELARYIAGITHGLVNASAFFERHDPGLSPERRLNIIVTAVAARPYRQLYDELKPRSIDLLVPPDEVWKLFEGRPSLFDPESSETERTMQLVERIILDTEERDGWESTLLVTATAEEDGGLTQQQALRLRAYFERLTD</sequence>
<dbReference type="RefSeq" id="WP_342037524.1">
    <property type="nucleotide sequence ID" value="NZ_BAABBK010000003.1"/>
</dbReference>
<organism evidence="1 2">
    <name type="scientific">Brevibacterium ammoniilyticum</name>
    <dbReference type="NCBI Taxonomy" id="1046555"/>
    <lineage>
        <taxon>Bacteria</taxon>
        <taxon>Bacillati</taxon>
        <taxon>Actinomycetota</taxon>
        <taxon>Actinomycetes</taxon>
        <taxon>Micrococcales</taxon>
        <taxon>Brevibacteriaceae</taxon>
        <taxon>Brevibacterium</taxon>
    </lineage>
</organism>
<reference evidence="1 2" key="1">
    <citation type="submission" date="2024-02" db="EMBL/GenBank/DDBJ databases">
        <title>Characterization of antibiotic resistant novel bacterial strains and their environmental applications.</title>
        <authorList>
            <person name="Manzoor S."/>
            <person name="Abbas S."/>
            <person name="Arshad M."/>
            <person name="Li W.J."/>
            <person name="Ahmed I."/>
        </authorList>
    </citation>
    <scope>NUCLEOTIDE SEQUENCE [LARGE SCALE GENOMIC DNA]</scope>
    <source>
        <strain evidence="1 2">KACC 15558</strain>
    </source>
</reference>
<comment type="caution">
    <text evidence="1">The sequence shown here is derived from an EMBL/GenBank/DDBJ whole genome shotgun (WGS) entry which is preliminary data.</text>
</comment>
<evidence type="ECO:0000313" key="2">
    <source>
        <dbReference type="Proteomes" id="UP001498935"/>
    </source>
</evidence>
<dbReference type="Proteomes" id="UP001498935">
    <property type="component" value="Unassembled WGS sequence"/>
</dbReference>
<dbReference type="EMBL" id="BAABNP010000003">
    <property type="protein sequence ID" value="GAA5340071.1"/>
    <property type="molecule type" value="Genomic_DNA"/>
</dbReference>
<protein>
    <submittedName>
        <fullName evidence="1">Uncharacterized protein</fullName>
    </submittedName>
</protein>
<evidence type="ECO:0000313" key="1">
    <source>
        <dbReference type="EMBL" id="GAA5340071.1"/>
    </source>
</evidence>